<dbReference type="PANTHER" id="PTHR42923">
    <property type="entry name" value="PROTOPORPHYRINOGEN OXIDASE"/>
    <property type="match status" value="1"/>
</dbReference>
<comment type="caution">
    <text evidence="14">The sequence shown here is derived from an EMBL/GenBank/DDBJ whole genome shotgun (WGS) entry which is preliminary data.</text>
</comment>
<dbReference type="InterPro" id="IPR036188">
    <property type="entry name" value="FAD/NAD-bd_sf"/>
</dbReference>
<proteinExistence type="inferred from homology"/>
<evidence type="ECO:0000256" key="7">
    <source>
        <dbReference type="ARBA" id="ARBA00023002"/>
    </source>
</evidence>
<keyword evidence="12" id="KW-0472">Membrane</keyword>
<organism evidence="14 15">
    <name type="scientific">Phyllosticta paracitricarpa</name>
    <dbReference type="NCBI Taxonomy" id="2016321"/>
    <lineage>
        <taxon>Eukaryota</taxon>
        <taxon>Fungi</taxon>
        <taxon>Dikarya</taxon>
        <taxon>Ascomycota</taxon>
        <taxon>Pezizomycotina</taxon>
        <taxon>Dothideomycetes</taxon>
        <taxon>Dothideomycetes incertae sedis</taxon>
        <taxon>Botryosphaeriales</taxon>
        <taxon>Phyllostictaceae</taxon>
        <taxon>Phyllosticta</taxon>
    </lineage>
</organism>
<gene>
    <name evidence="14" type="ORF">JOL62DRAFT_418725</name>
</gene>
<comment type="pathway">
    <text evidence="2 11">Porphyrin-containing compound metabolism; protoporphyrin-IX biosynthesis; protoporphyrin-IX from protoporphyrinogen-IX: step 1/1.</text>
</comment>
<dbReference type="Proteomes" id="UP001367316">
    <property type="component" value="Unassembled WGS sequence"/>
</dbReference>
<dbReference type="Pfam" id="PF01593">
    <property type="entry name" value="Amino_oxidase"/>
    <property type="match status" value="1"/>
</dbReference>
<comment type="cofactor">
    <cofactor evidence="11">
        <name>FAD</name>
        <dbReference type="ChEBI" id="CHEBI:57692"/>
    </cofactor>
    <text evidence="11">Binds 1 FAD per subunit.</text>
</comment>
<name>A0ABR1NCF6_9PEZI</name>
<evidence type="ECO:0000256" key="10">
    <source>
        <dbReference type="ARBA" id="ARBA00047554"/>
    </source>
</evidence>
<evidence type="ECO:0000256" key="12">
    <source>
        <dbReference type="SAM" id="Phobius"/>
    </source>
</evidence>
<keyword evidence="15" id="KW-1185">Reference proteome</keyword>
<keyword evidence="12" id="KW-0812">Transmembrane</keyword>
<dbReference type="EMBL" id="JBBPBF010000008">
    <property type="protein sequence ID" value="KAK7612863.1"/>
    <property type="molecule type" value="Genomic_DNA"/>
</dbReference>
<keyword evidence="5 11" id="KW-0285">Flavoprotein</keyword>
<protein>
    <recommendedName>
        <fullName evidence="4 11">Protoporphyrinogen oxidase</fullName>
        <ecNumber evidence="4 11">1.3.3.4</ecNumber>
    </recommendedName>
</protein>
<keyword evidence="7 11" id="KW-0560">Oxidoreductase</keyword>
<feature type="transmembrane region" description="Helical" evidence="12">
    <location>
        <begin position="73"/>
        <end position="93"/>
    </location>
</feature>
<comment type="catalytic activity">
    <reaction evidence="10 11">
        <text>protoporphyrinogen IX + 3 O2 = protoporphyrin IX + 3 H2O2</text>
        <dbReference type="Rhea" id="RHEA:25576"/>
        <dbReference type="ChEBI" id="CHEBI:15379"/>
        <dbReference type="ChEBI" id="CHEBI:16240"/>
        <dbReference type="ChEBI" id="CHEBI:57306"/>
        <dbReference type="ChEBI" id="CHEBI:57307"/>
        <dbReference type="EC" id="1.3.3.4"/>
    </reaction>
</comment>
<dbReference type="PANTHER" id="PTHR42923:SF3">
    <property type="entry name" value="PROTOPORPHYRINOGEN OXIDASE"/>
    <property type="match status" value="1"/>
</dbReference>
<dbReference type="EC" id="1.3.3.4" evidence="4 11"/>
<dbReference type="SUPFAM" id="SSF54373">
    <property type="entry name" value="FAD-linked reductases, C-terminal domain"/>
    <property type="match status" value="1"/>
</dbReference>
<evidence type="ECO:0000256" key="11">
    <source>
        <dbReference type="RuleBase" id="RU367069"/>
    </source>
</evidence>
<evidence type="ECO:0000313" key="15">
    <source>
        <dbReference type="Proteomes" id="UP001367316"/>
    </source>
</evidence>
<feature type="domain" description="Amine oxidase" evidence="13">
    <location>
        <begin position="85"/>
        <end position="649"/>
    </location>
</feature>
<comment type="function">
    <text evidence="1 11">Catalyzes the 6-electron oxidation of protoporphyrinogen-IX to form protoporphyrin-IX.</text>
</comment>
<sequence>MSSLSIVRGQFQVSKQTVPSYHESTMKSVLHGNTLIMATLRRRSKPILSLYAYDPDFPKTRRFSARGTHQKPLVRNIAVLGGGITGLAAAFFAHRKFPQAQVTLFETSNRLGGVIESLKVDAGGGRKIICETGPRTLRANTARSIVTVDLINSLEKYLPLSRILFTPRSFAAACSRYIFYPPSPVPLPPADMFYSMSERPIFHPQSITTALKSAHSVLTHPFFDSAVSGIVRDTFLAQRPKHVIEAGDESIRSFAARRFGQRITDHVIAPLIAHGLYAGDADRLSARTLLPDMWEAETRTEEKGGKYGGVITETLLHHLFPSLLRTNHKSGNGIEQRPQETKQGAFVSHARKRENDLLEELRRGPAGDLEKLLFRDVAWFSFKGGVADLTTALEAALDENAHISIERDSRVESISESPDDTISVTARSSSTTQTQHFTHVIATTPLNSLLSMTAAKTQPNTPPPPNLTQETTSVMMVTLFYTSPAANHPYRGFGYLIPACLPHCWNPERALAVVFDSDAIIDGQDAGPRGTKISVVLGGHYWSAASRGASAGMGRVADAEGQGELPGRDEAVAMARQLLARHIGLVEEPAAAVATLQRDALPQYTVGHHARVARVREWLLARFAGRVRVAGKSYGGIGVHDCVFSARGVVEGLEEEGETGLE</sequence>
<accession>A0ABR1NCF6</accession>
<comment type="subcellular location">
    <subcellularLocation>
        <location evidence="11">Mitochondrion inner membrane</location>
    </subcellularLocation>
</comment>
<evidence type="ECO:0000256" key="6">
    <source>
        <dbReference type="ARBA" id="ARBA00022827"/>
    </source>
</evidence>
<keyword evidence="12" id="KW-1133">Transmembrane helix</keyword>
<evidence type="ECO:0000256" key="8">
    <source>
        <dbReference type="ARBA" id="ARBA00023133"/>
    </source>
</evidence>
<dbReference type="InterPro" id="IPR050464">
    <property type="entry name" value="Zeta_carotene_desat/Oxidored"/>
</dbReference>
<evidence type="ECO:0000256" key="1">
    <source>
        <dbReference type="ARBA" id="ARBA00002600"/>
    </source>
</evidence>
<dbReference type="InterPro" id="IPR004572">
    <property type="entry name" value="Protoporphyrinogen_oxidase"/>
</dbReference>
<dbReference type="SUPFAM" id="SSF51905">
    <property type="entry name" value="FAD/NAD(P)-binding domain"/>
    <property type="match status" value="1"/>
</dbReference>
<evidence type="ECO:0000256" key="2">
    <source>
        <dbReference type="ARBA" id="ARBA00005073"/>
    </source>
</evidence>
<dbReference type="NCBIfam" id="TIGR00562">
    <property type="entry name" value="proto_IX_ox"/>
    <property type="match status" value="1"/>
</dbReference>
<dbReference type="Gene3D" id="3.50.50.60">
    <property type="entry name" value="FAD/NAD(P)-binding domain"/>
    <property type="match status" value="1"/>
</dbReference>
<evidence type="ECO:0000256" key="3">
    <source>
        <dbReference type="ARBA" id="ARBA00010551"/>
    </source>
</evidence>
<evidence type="ECO:0000313" key="14">
    <source>
        <dbReference type="EMBL" id="KAK7612863.1"/>
    </source>
</evidence>
<evidence type="ECO:0000256" key="5">
    <source>
        <dbReference type="ARBA" id="ARBA00022630"/>
    </source>
</evidence>
<evidence type="ECO:0000256" key="4">
    <source>
        <dbReference type="ARBA" id="ARBA00012867"/>
    </source>
</evidence>
<evidence type="ECO:0000259" key="13">
    <source>
        <dbReference type="Pfam" id="PF01593"/>
    </source>
</evidence>
<keyword evidence="9 11" id="KW-0627">Porphyrin biosynthesis</keyword>
<comment type="similarity">
    <text evidence="3 11">Belongs to the protoporphyrinogen/coproporphyrinogen oxidase family. Protoporphyrinogen oxidase subfamily.</text>
</comment>
<evidence type="ECO:0000256" key="9">
    <source>
        <dbReference type="ARBA" id="ARBA00023244"/>
    </source>
</evidence>
<reference evidence="14 15" key="1">
    <citation type="submission" date="2024-04" db="EMBL/GenBank/DDBJ databases">
        <title>Phyllosticta paracitricarpa is synonymous to the EU quarantine fungus P. citricarpa based on phylogenomic analyses.</title>
        <authorList>
            <consortium name="Lawrence Berkeley National Laboratory"/>
            <person name="Van ingen-buijs V.A."/>
            <person name="Van westerhoven A.C."/>
            <person name="Haridas S."/>
            <person name="Skiadas P."/>
            <person name="Martin F."/>
            <person name="Groenewald J.Z."/>
            <person name="Crous P.W."/>
            <person name="Seidl M.F."/>
        </authorList>
    </citation>
    <scope>NUCLEOTIDE SEQUENCE [LARGE SCALE GENOMIC DNA]</scope>
    <source>
        <strain evidence="14 15">CBS 141358</strain>
    </source>
</reference>
<keyword evidence="8 11" id="KW-0350">Heme biosynthesis</keyword>
<keyword evidence="6 11" id="KW-0274">FAD</keyword>
<dbReference type="InterPro" id="IPR002937">
    <property type="entry name" value="Amino_oxidase"/>
</dbReference>